<dbReference type="CDD" id="cd02116">
    <property type="entry name" value="ACT"/>
    <property type="match status" value="1"/>
</dbReference>
<dbReference type="AlphaFoldDB" id="A0A9Y2ESS9"/>
<sequence>MFVSDIMTKNPVTVSPDLMVDEAALIMNKNRFRRLPVVKDGNVVGFISDRDIMQVAPSPATTLSKYEVNSLLAKIKVKEIMSKKVYTIQANAPIEEAALMMCNNKIGGMPVISSTGAIVGIITETDVFKAVVDIMGLTKANTRLTIQGDDKVGVVQNVSAVFANMGINITSLVSTQTGKKGKFELVVRADIDNVDEIKAKLAEKGYELIHLAKIS</sequence>
<keyword evidence="6" id="KW-1185">Reference proteome</keyword>
<feature type="domain" description="CBS" evidence="3">
    <location>
        <begin position="81"/>
        <end position="137"/>
    </location>
</feature>
<dbReference type="KEGG" id="sgbi:P3F81_12660"/>
<dbReference type="InterPro" id="IPR000644">
    <property type="entry name" value="CBS_dom"/>
</dbReference>
<dbReference type="PROSITE" id="PS51371">
    <property type="entry name" value="CBS"/>
    <property type="match status" value="2"/>
</dbReference>
<dbReference type="Gene3D" id="3.10.580.10">
    <property type="entry name" value="CBS-domain"/>
    <property type="match status" value="1"/>
</dbReference>
<proteinExistence type="predicted"/>
<dbReference type="PANTHER" id="PTHR43080:SF2">
    <property type="entry name" value="CBS DOMAIN-CONTAINING PROTEIN"/>
    <property type="match status" value="1"/>
</dbReference>
<dbReference type="CDD" id="cd04584">
    <property type="entry name" value="CBS_pair_AcuB_like"/>
    <property type="match status" value="1"/>
</dbReference>
<dbReference type="SUPFAM" id="SSF55021">
    <property type="entry name" value="ACT-like"/>
    <property type="match status" value="1"/>
</dbReference>
<dbReference type="SUPFAM" id="SSF54631">
    <property type="entry name" value="CBS-domain pair"/>
    <property type="match status" value="1"/>
</dbReference>
<organism evidence="5 6">
    <name type="scientific">Selenobaculum gibii</name>
    <dbReference type="NCBI Taxonomy" id="3054208"/>
    <lineage>
        <taxon>Bacteria</taxon>
        <taxon>Bacillati</taxon>
        <taxon>Bacillota</taxon>
        <taxon>Negativicutes</taxon>
        <taxon>Selenomonadales</taxon>
        <taxon>Selenomonadaceae</taxon>
        <taxon>Selenobaculum</taxon>
    </lineage>
</organism>
<dbReference type="PANTHER" id="PTHR43080">
    <property type="entry name" value="CBS DOMAIN-CONTAINING PROTEIN CBSX3, MITOCHONDRIAL"/>
    <property type="match status" value="1"/>
</dbReference>
<dbReference type="SMART" id="SM00116">
    <property type="entry name" value="CBS"/>
    <property type="match status" value="2"/>
</dbReference>
<evidence type="ECO:0000313" key="5">
    <source>
        <dbReference type="EMBL" id="WIW70711.1"/>
    </source>
</evidence>
<dbReference type="Pfam" id="PF01842">
    <property type="entry name" value="ACT"/>
    <property type="match status" value="1"/>
</dbReference>
<feature type="domain" description="CBS" evidence="3">
    <location>
        <begin position="7"/>
        <end position="62"/>
    </location>
</feature>
<accession>A0A9Y2ESS9</accession>
<dbReference type="Pfam" id="PF00571">
    <property type="entry name" value="CBS"/>
    <property type="match status" value="2"/>
</dbReference>
<evidence type="ECO:0000313" key="6">
    <source>
        <dbReference type="Proteomes" id="UP001243623"/>
    </source>
</evidence>
<dbReference type="InterPro" id="IPR051257">
    <property type="entry name" value="Diverse_CBS-Domain"/>
</dbReference>
<dbReference type="PROSITE" id="PS51671">
    <property type="entry name" value="ACT"/>
    <property type="match status" value="1"/>
</dbReference>
<keyword evidence="1 2" id="KW-0129">CBS domain</keyword>
<dbReference type="EMBL" id="CP120678">
    <property type="protein sequence ID" value="WIW70711.1"/>
    <property type="molecule type" value="Genomic_DNA"/>
</dbReference>
<evidence type="ECO:0000256" key="2">
    <source>
        <dbReference type="PROSITE-ProRule" id="PRU00703"/>
    </source>
</evidence>
<evidence type="ECO:0000259" key="4">
    <source>
        <dbReference type="PROSITE" id="PS51671"/>
    </source>
</evidence>
<evidence type="ECO:0000259" key="3">
    <source>
        <dbReference type="PROSITE" id="PS51371"/>
    </source>
</evidence>
<feature type="domain" description="ACT" evidence="4">
    <location>
        <begin position="143"/>
        <end position="215"/>
    </location>
</feature>
<protein>
    <submittedName>
        <fullName evidence="5">CBS domain-containing protein</fullName>
    </submittedName>
</protein>
<dbReference type="InterPro" id="IPR045865">
    <property type="entry name" value="ACT-like_dom_sf"/>
</dbReference>
<dbReference type="Proteomes" id="UP001243623">
    <property type="component" value="Chromosome"/>
</dbReference>
<name>A0A9Y2ESS9_9FIRM</name>
<dbReference type="InterPro" id="IPR046342">
    <property type="entry name" value="CBS_dom_sf"/>
</dbReference>
<evidence type="ECO:0000256" key="1">
    <source>
        <dbReference type="ARBA" id="ARBA00023122"/>
    </source>
</evidence>
<gene>
    <name evidence="5" type="ORF">P3F81_12660</name>
</gene>
<dbReference type="InterPro" id="IPR002912">
    <property type="entry name" value="ACT_dom"/>
</dbReference>
<dbReference type="Gene3D" id="3.30.70.260">
    <property type="match status" value="1"/>
</dbReference>
<dbReference type="RefSeq" id="WP_147669460.1">
    <property type="nucleotide sequence ID" value="NZ_CP120678.1"/>
</dbReference>
<reference evidence="5" key="1">
    <citation type="submission" date="2023-03" db="EMBL/GenBank/DDBJ databases">
        <title>Selenobaculum gbiensis gen. nov. sp. nov., a new bacterium isolated from the gut microbiota of IBD patient.</title>
        <authorList>
            <person name="Yeo S."/>
            <person name="Park H."/>
            <person name="Huh C.S."/>
        </authorList>
    </citation>
    <scope>NUCLEOTIDE SEQUENCE</scope>
    <source>
        <strain evidence="5">ICN-92133</strain>
    </source>
</reference>